<keyword evidence="4 6" id="KW-0238">DNA-binding</keyword>
<keyword evidence="3" id="KW-0229">DNA integration</keyword>
<dbReference type="PANTHER" id="PTHR30629">
    <property type="entry name" value="PROPHAGE INTEGRASE"/>
    <property type="match status" value="1"/>
</dbReference>
<protein>
    <submittedName>
        <fullName evidence="9">Site-specific integrase</fullName>
    </submittedName>
</protein>
<feature type="domain" description="Tyr recombinase" evidence="7">
    <location>
        <begin position="168"/>
        <end position="367"/>
    </location>
</feature>
<evidence type="ECO:0000313" key="9">
    <source>
        <dbReference type="EMBL" id="MCK0087168.1"/>
    </source>
</evidence>
<dbReference type="PANTHER" id="PTHR30629:SF6">
    <property type="entry name" value="PROPHAGE INTEGRASE INTA-RELATED"/>
    <property type="match status" value="1"/>
</dbReference>
<comment type="function">
    <text evidence="1">Site-specific tyrosine recombinase, which acts by catalyzing the cutting and rejoining of the recombining DNA molecules.</text>
</comment>
<comment type="similarity">
    <text evidence="2">Belongs to the 'phage' integrase family.</text>
</comment>
<dbReference type="InterPro" id="IPR044068">
    <property type="entry name" value="CB"/>
</dbReference>
<proteinExistence type="inferred from homology"/>
<dbReference type="PROSITE" id="PS51900">
    <property type="entry name" value="CB"/>
    <property type="match status" value="1"/>
</dbReference>
<dbReference type="Gene3D" id="1.10.443.10">
    <property type="entry name" value="Intergrase catalytic core"/>
    <property type="match status" value="1"/>
</dbReference>
<dbReference type="Pfam" id="PF00589">
    <property type="entry name" value="Phage_integrase"/>
    <property type="match status" value="1"/>
</dbReference>
<name>A0AAW5F3N1_CLOSY</name>
<dbReference type="SUPFAM" id="SSF56349">
    <property type="entry name" value="DNA breaking-rejoining enzymes"/>
    <property type="match status" value="1"/>
</dbReference>
<evidence type="ECO:0000256" key="4">
    <source>
        <dbReference type="ARBA" id="ARBA00023125"/>
    </source>
</evidence>
<sequence>MATQKYKPDKYGIYRTKAWDGTYDEYGQKHRINLKSRKSSADLEKQVNALKRRIEEGNQIQTSDMTFLAYADEWLDTSKAVREYNTRMMYKNIIDKHFAALEGVKLQDLRKVHLQLLINNASEKPRICQQIMLTYKQIIRAAVDERLLPEKAFRELCEKINRPKYKAKEKRPLTATEKKAIKAADFTPMEKAFVLIIYGCGLRRGEVLALKPLDINLKTSELTVRGSVEFRVNNPGVKNTKTENGVRTVPIPPFLAVHLKEYLKGLTAPYLMHTQDGRMMTKSSYRRMWERIINKMNLAAGGTENLYVIHDLTAHIFRHNYCTELCYQIPAISTKKIAELLGDTEKMVIDVYSHIMEEKENVQEVVKTAIAL</sequence>
<dbReference type="InterPro" id="IPR013762">
    <property type="entry name" value="Integrase-like_cat_sf"/>
</dbReference>
<dbReference type="InterPro" id="IPR002104">
    <property type="entry name" value="Integrase_catalytic"/>
</dbReference>
<organism evidence="9 10">
    <name type="scientific">Clostridium symbiosum</name>
    <name type="common">Bacteroides symbiosus</name>
    <dbReference type="NCBI Taxonomy" id="1512"/>
    <lineage>
        <taxon>Bacteria</taxon>
        <taxon>Bacillati</taxon>
        <taxon>Bacillota</taxon>
        <taxon>Clostridia</taxon>
        <taxon>Lachnospirales</taxon>
        <taxon>Lachnospiraceae</taxon>
        <taxon>Otoolea</taxon>
    </lineage>
</organism>
<dbReference type="InterPro" id="IPR004107">
    <property type="entry name" value="Integrase_SAM-like_N"/>
</dbReference>
<reference evidence="9" key="1">
    <citation type="journal article" date="2022" name="Cell Host Microbe">
        <title>Colonization of the live biotherapeutic product VE303 and modulation of the microbiota and metabolites in healthy volunteers.</title>
        <authorList>
            <person name="Dsouza M."/>
            <person name="Menon R."/>
            <person name="Crossette E."/>
            <person name="Bhattarai S.K."/>
            <person name="Schneider J."/>
            <person name="Kim Y.G."/>
            <person name="Reddy S."/>
            <person name="Caballero S."/>
            <person name="Felix C."/>
            <person name="Cornacchione L."/>
            <person name="Hendrickson J."/>
            <person name="Watson A.R."/>
            <person name="Minot S.S."/>
            <person name="Greenfield N."/>
            <person name="Schopf L."/>
            <person name="Szabady R."/>
            <person name="Patarroyo J."/>
            <person name="Smith W."/>
            <person name="Harrison P."/>
            <person name="Kuijper E.J."/>
            <person name="Kelly C.P."/>
            <person name="Olle B."/>
            <person name="Bobilev D."/>
            <person name="Silber J.L."/>
            <person name="Bucci V."/>
            <person name="Roberts B."/>
            <person name="Faith J."/>
            <person name="Norman J.M."/>
        </authorList>
    </citation>
    <scope>NUCLEOTIDE SEQUENCE</scope>
    <source>
        <strain evidence="9">VE303-04</strain>
    </source>
</reference>
<keyword evidence="5" id="KW-0233">DNA recombination</keyword>
<dbReference type="AlphaFoldDB" id="A0AAW5F3N1"/>
<evidence type="ECO:0000259" key="7">
    <source>
        <dbReference type="PROSITE" id="PS51898"/>
    </source>
</evidence>
<evidence type="ECO:0000256" key="1">
    <source>
        <dbReference type="ARBA" id="ARBA00003283"/>
    </source>
</evidence>
<evidence type="ECO:0000256" key="3">
    <source>
        <dbReference type="ARBA" id="ARBA00022908"/>
    </source>
</evidence>
<evidence type="ECO:0000256" key="2">
    <source>
        <dbReference type="ARBA" id="ARBA00008857"/>
    </source>
</evidence>
<evidence type="ECO:0000313" key="10">
    <source>
        <dbReference type="Proteomes" id="UP001203136"/>
    </source>
</evidence>
<dbReference type="PROSITE" id="PS51898">
    <property type="entry name" value="TYR_RECOMBINASE"/>
    <property type="match status" value="1"/>
</dbReference>
<dbReference type="Proteomes" id="UP001203136">
    <property type="component" value="Unassembled WGS sequence"/>
</dbReference>
<evidence type="ECO:0000259" key="8">
    <source>
        <dbReference type="PROSITE" id="PS51900"/>
    </source>
</evidence>
<dbReference type="RefSeq" id="WP_024738537.1">
    <property type="nucleotide sequence ID" value="NZ_BAABZD010000005.1"/>
</dbReference>
<dbReference type="GO" id="GO:0003677">
    <property type="term" value="F:DNA binding"/>
    <property type="evidence" value="ECO:0007669"/>
    <property type="project" value="UniProtKB-UniRule"/>
</dbReference>
<dbReference type="InterPro" id="IPR010998">
    <property type="entry name" value="Integrase_recombinase_N"/>
</dbReference>
<dbReference type="GO" id="GO:0015074">
    <property type="term" value="P:DNA integration"/>
    <property type="evidence" value="ECO:0007669"/>
    <property type="project" value="UniProtKB-KW"/>
</dbReference>
<dbReference type="InterPro" id="IPR011010">
    <property type="entry name" value="DNA_brk_join_enz"/>
</dbReference>
<evidence type="ECO:0000256" key="5">
    <source>
        <dbReference type="ARBA" id="ARBA00023172"/>
    </source>
</evidence>
<dbReference type="GO" id="GO:0006310">
    <property type="term" value="P:DNA recombination"/>
    <property type="evidence" value="ECO:0007669"/>
    <property type="project" value="UniProtKB-KW"/>
</dbReference>
<gene>
    <name evidence="9" type="ORF">K5I21_15035</name>
</gene>
<evidence type="ECO:0000256" key="6">
    <source>
        <dbReference type="PROSITE-ProRule" id="PRU01248"/>
    </source>
</evidence>
<accession>A0AAW5F3N1</accession>
<dbReference type="CDD" id="cd01189">
    <property type="entry name" value="INT_ICEBs1_C_like"/>
    <property type="match status" value="1"/>
</dbReference>
<feature type="domain" description="Core-binding (CB)" evidence="8">
    <location>
        <begin position="65"/>
        <end position="143"/>
    </location>
</feature>
<dbReference type="InterPro" id="IPR050808">
    <property type="entry name" value="Phage_Integrase"/>
</dbReference>
<dbReference type="EMBL" id="JAINVB010000001">
    <property type="protein sequence ID" value="MCK0087168.1"/>
    <property type="molecule type" value="Genomic_DNA"/>
</dbReference>
<dbReference type="Gene3D" id="1.10.150.130">
    <property type="match status" value="1"/>
</dbReference>
<dbReference type="Pfam" id="PF14659">
    <property type="entry name" value="Phage_int_SAM_3"/>
    <property type="match status" value="1"/>
</dbReference>
<comment type="caution">
    <text evidence="9">The sequence shown here is derived from an EMBL/GenBank/DDBJ whole genome shotgun (WGS) entry which is preliminary data.</text>
</comment>